<dbReference type="InterPro" id="IPR000792">
    <property type="entry name" value="Tscrpt_reg_LuxR_C"/>
</dbReference>
<dbReference type="SMART" id="SM00448">
    <property type="entry name" value="REC"/>
    <property type="match status" value="1"/>
</dbReference>
<keyword evidence="3" id="KW-0805">Transcription regulation</keyword>
<dbReference type="InterPro" id="IPR058245">
    <property type="entry name" value="NreC/VraR/RcsB-like_REC"/>
</dbReference>
<evidence type="ECO:0000259" key="6">
    <source>
        <dbReference type="PROSITE" id="PS50043"/>
    </source>
</evidence>
<evidence type="ECO:0000313" key="8">
    <source>
        <dbReference type="EMBL" id="VAW78052.1"/>
    </source>
</evidence>
<dbReference type="Gene3D" id="3.40.50.2300">
    <property type="match status" value="1"/>
</dbReference>
<feature type="domain" description="HTH luxR-type" evidence="6">
    <location>
        <begin position="145"/>
        <end position="210"/>
    </location>
</feature>
<organism evidence="8">
    <name type="scientific">hydrothermal vent metagenome</name>
    <dbReference type="NCBI Taxonomy" id="652676"/>
    <lineage>
        <taxon>unclassified sequences</taxon>
        <taxon>metagenomes</taxon>
        <taxon>ecological metagenomes</taxon>
    </lineage>
</organism>
<dbReference type="SMART" id="SM00421">
    <property type="entry name" value="HTH_LUXR"/>
    <property type="match status" value="1"/>
</dbReference>
<dbReference type="PANTHER" id="PTHR43214:SF3">
    <property type="entry name" value="RESPONSE REGULATOR UVRY"/>
    <property type="match status" value="1"/>
</dbReference>
<proteinExistence type="predicted"/>
<evidence type="ECO:0000256" key="5">
    <source>
        <dbReference type="ARBA" id="ARBA00023163"/>
    </source>
</evidence>
<evidence type="ECO:0000259" key="7">
    <source>
        <dbReference type="PROSITE" id="PS50110"/>
    </source>
</evidence>
<reference evidence="8" key="1">
    <citation type="submission" date="2018-06" db="EMBL/GenBank/DDBJ databases">
        <authorList>
            <person name="Zhirakovskaya E."/>
        </authorList>
    </citation>
    <scope>NUCLEOTIDE SEQUENCE</scope>
</reference>
<dbReference type="InterPro" id="IPR001789">
    <property type="entry name" value="Sig_transdc_resp-reg_receiver"/>
</dbReference>
<name>A0A3B0YS26_9ZZZZ</name>
<dbReference type="InterPro" id="IPR039420">
    <property type="entry name" value="WalR-like"/>
</dbReference>
<dbReference type="PROSITE" id="PS00622">
    <property type="entry name" value="HTH_LUXR_1"/>
    <property type="match status" value="1"/>
</dbReference>
<dbReference type="InterPro" id="IPR011006">
    <property type="entry name" value="CheY-like_superfamily"/>
</dbReference>
<dbReference type="InterPro" id="IPR016032">
    <property type="entry name" value="Sig_transdc_resp-reg_C-effctor"/>
</dbReference>
<dbReference type="PROSITE" id="PS50043">
    <property type="entry name" value="HTH_LUXR_2"/>
    <property type="match status" value="1"/>
</dbReference>
<dbReference type="GO" id="GO:0006355">
    <property type="term" value="P:regulation of DNA-templated transcription"/>
    <property type="evidence" value="ECO:0007669"/>
    <property type="project" value="InterPro"/>
</dbReference>
<dbReference type="Pfam" id="PF00196">
    <property type="entry name" value="GerE"/>
    <property type="match status" value="1"/>
</dbReference>
<dbReference type="GO" id="GO:0003677">
    <property type="term" value="F:DNA binding"/>
    <property type="evidence" value="ECO:0007669"/>
    <property type="project" value="UniProtKB-KW"/>
</dbReference>
<dbReference type="EMBL" id="UOFN01000086">
    <property type="protein sequence ID" value="VAW78052.1"/>
    <property type="molecule type" value="Genomic_DNA"/>
</dbReference>
<evidence type="ECO:0000256" key="2">
    <source>
        <dbReference type="ARBA" id="ARBA00023012"/>
    </source>
</evidence>
<accession>A0A3B0YS26</accession>
<evidence type="ECO:0000256" key="3">
    <source>
        <dbReference type="ARBA" id="ARBA00023015"/>
    </source>
</evidence>
<keyword evidence="5" id="KW-0804">Transcription</keyword>
<dbReference type="Pfam" id="PF00072">
    <property type="entry name" value="Response_reg"/>
    <property type="match status" value="1"/>
</dbReference>
<dbReference type="PROSITE" id="PS50110">
    <property type="entry name" value="RESPONSE_REGULATORY"/>
    <property type="match status" value="1"/>
</dbReference>
<dbReference type="SUPFAM" id="SSF52172">
    <property type="entry name" value="CheY-like"/>
    <property type="match status" value="1"/>
</dbReference>
<keyword evidence="2" id="KW-0902">Two-component regulatory system</keyword>
<feature type="domain" description="Response regulatory" evidence="7">
    <location>
        <begin position="6"/>
        <end position="122"/>
    </location>
</feature>
<dbReference type="PRINTS" id="PR00038">
    <property type="entry name" value="HTHLUXR"/>
</dbReference>
<keyword evidence="1" id="KW-0597">Phosphoprotein</keyword>
<dbReference type="AlphaFoldDB" id="A0A3B0YS26"/>
<protein>
    <submittedName>
        <fullName evidence="8">BarA-associated response regulator UvrY (= GacA = SirA)</fullName>
    </submittedName>
</protein>
<sequence>MESEIRILLVDHQALVRSGIQRLLEDNPQLSVVGEASTGEEAVELSRETKPDVVLMDVQIPGIGGMEATRRICRACPDTSVVVVTVDVSDPFPAQLLEAGASGYLTKHCGVDEITDAIRAVARGERYISADIAREMALSMLPGNEQSPFDRLSQREMQVMLMVTQGQSVHDISDRLCLSPKTVSTYRYRLYDKLGVENDVELTHMAIRHGIVECAAPT</sequence>
<gene>
    <name evidence="8" type="ORF">MNBD_GAMMA15-1728</name>
</gene>
<dbReference type="SUPFAM" id="SSF46894">
    <property type="entry name" value="C-terminal effector domain of the bipartite response regulators"/>
    <property type="match status" value="1"/>
</dbReference>
<dbReference type="NCBIfam" id="NF007018">
    <property type="entry name" value="PRK09483.1"/>
    <property type="match status" value="1"/>
</dbReference>
<dbReference type="GO" id="GO:0000160">
    <property type="term" value="P:phosphorelay signal transduction system"/>
    <property type="evidence" value="ECO:0007669"/>
    <property type="project" value="UniProtKB-KW"/>
</dbReference>
<evidence type="ECO:0000256" key="4">
    <source>
        <dbReference type="ARBA" id="ARBA00023125"/>
    </source>
</evidence>
<evidence type="ECO:0000256" key="1">
    <source>
        <dbReference type="ARBA" id="ARBA00022553"/>
    </source>
</evidence>
<dbReference type="CDD" id="cd06170">
    <property type="entry name" value="LuxR_C_like"/>
    <property type="match status" value="1"/>
</dbReference>
<keyword evidence="4" id="KW-0238">DNA-binding</keyword>
<dbReference type="CDD" id="cd17535">
    <property type="entry name" value="REC_NarL-like"/>
    <property type="match status" value="1"/>
</dbReference>
<dbReference type="PANTHER" id="PTHR43214">
    <property type="entry name" value="TWO-COMPONENT RESPONSE REGULATOR"/>
    <property type="match status" value="1"/>
</dbReference>